<keyword evidence="5" id="KW-0175">Coiled coil</keyword>
<comment type="similarity">
    <text evidence="1">Belongs to the peptidase C40 family.</text>
</comment>
<evidence type="ECO:0000259" key="6">
    <source>
        <dbReference type="PROSITE" id="PS51935"/>
    </source>
</evidence>
<accession>A0ABS9RKV1</accession>
<evidence type="ECO:0000256" key="1">
    <source>
        <dbReference type="ARBA" id="ARBA00007074"/>
    </source>
</evidence>
<evidence type="ECO:0000256" key="5">
    <source>
        <dbReference type="SAM" id="Coils"/>
    </source>
</evidence>
<gene>
    <name evidence="7" type="ORF">MKW35_13220</name>
</gene>
<feature type="coiled-coil region" evidence="5">
    <location>
        <begin position="34"/>
        <end position="61"/>
    </location>
</feature>
<dbReference type="PROSITE" id="PS51935">
    <property type="entry name" value="NLPC_P60"/>
    <property type="match status" value="1"/>
</dbReference>
<dbReference type="EMBL" id="JAKVQD010000006">
    <property type="protein sequence ID" value="MCH4553581.1"/>
    <property type="molecule type" value="Genomic_DNA"/>
</dbReference>
<keyword evidence="4" id="KW-0788">Thiol protease</keyword>
<dbReference type="Gene3D" id="3.90.1720.10">
    <property type="entry name" value="endopeptidase domain like (from Nostoc punctiforme)"/>
    <property type="match status" value="1"/>
</dbReference>
<dbReference type="Pfam" id="PF00877">
    <property type="entry name" value="NLPC_P60"/>
    <property type="match status" value="1"/>
</dbReference>
<comment type="caution">
    <text evidence="7">The sequence shown here is derived from an EMBL/GenBank/DDBJ whole genome shotgun (WGS) entry which is preliminary data.</text>
</comment>
<dbReference type="RefSeq" id="WP_240574661.1">
    <property type="nucleotide sequence ID" value="NZ_CP136709.1"/>
</dbReference>
<evidence type="ECO:0000256" key="3">
    <source>
        <dbReference type="ARBA" id="ARBA00022801"/>
    </source>
</evidence>
<reference evidence="7" key="1">
    <citation type="submission" date="2022-02" db="EMBL/GenBank/DDBJ databases">
        <title>Aestuariibaculum sp., a marine bacterium isolated from sediment in Guangxi.</title>
        <authorList>
            <person name="Ying J."/>
        </authorList>
    </citation>
    <scope>NUCLEOTIDE SEQUENCE</scope>
    <source>
        <strain evidence="7">L182</strain>
    </source>
</reference>
<dbReference type="InterPro" id="IPR000064">
    <property type="entry name" value="NLP_P60_dom"/>
</dbReference>
<evidence type="ECO:0000313" key="7">
    <source>
        <dbReference type="EMBL" id="MCH4553581.1"/>
    </source>
</evidence>
<keyword evidence="3" id="KW-0378">Hydrolase</keyword>
<dbReference type="InterPro" id="IPR038765">
    <property type="entry name" value="Papain-like_cys_pep_sf"/>
</dbReference>
<organism evidence="7 8">
    <name type="scientific">Aestuariibaculum lutulentum</name>
    <dbReference type="NCBI Taxonomy" id="2920935"/>
    <lineage>
        <taxon>Bacteria</taxon>
        <taxon>Pseudomonadati</taxon>
        <taxon>Bacteroidota</taxon>
        <taxon>Flavobacteriia</taxon>
        <taxon>Flavobacteriales</taxon>
        <taxon>Flavobacteriaceae</taxon>
    </lineage>
</organism>
<keyword evidence="8" id="KW-1185">Reference proteome</keyword>
<dbReference type="Proteomes" id="UP001156141">
    <property type="component" value="Unassembled WGS sequence"/>
</dbReference>
<proteinExistence type="inferred from homology"/>
<name>A0ABS9RKV1_9FLAO</name>
<evidence type="ECO:0000256" key="2">
    <source>
        <dbReference type="ARBA" id="ARBA00022670"/>
    </source>
</evidence>
<dbReference type="PANTHER" id="PTHR47053">
    <property type="entry name" value="MUREIN DD-ENDOPEPTIDASE MEPH-RELATED"/>
    <property type="match status" value="1"/>
</dbReference>
<dbReference type="SUPFAM" id="SSF54001">
    <property type="entry name" value="Cysteine proteinases"/>
    <property type="match status" value="1"/>
</dbReference>
<evidence type="ECO:0000256" key="4">
    <source>
        <dbReference type="ARBA" id="ARBA00022807"/>
    </source>
</evidence>
<evidence type="ECO:0000313" key="8">
    <source>
        <dbReference type="Proteomes" id="UP001156141"/>
    </source>
</evidence>
<feature type="domain" description="NlpC/P60" evidence="6">
    <location>
        <begin position="65"/>
        <end position="191"/>
    </location>
</feature>
<dbReference type="PROSITE" id="PS51257">
    <property type="entry name" value="PROKAR_LIPOPROTEIN"/>
    <property type="match status" value="1"/>
</dbReference>
<dbReference type="InterPro" id="IPR051202">
    <property type="entry name" value="Peptidase_C40"/>
</dbReference>
<dbReference type="PANTHER" id="PTHR47053:SF1">
    <property type="entry name" value="MUREIN DD-ENDOPEPTIDASE MEPH-RELATED"/>
    <property type="match status" value="1"/>
</dbReference>
<protein>
    <submittedName>
        <fullName evidence="7">C40 family peptidase</fullName>
    </submittedName>
</protein>
<sequence>MRSICILLILTLGFTSCKSSKSARKKDNQVVIDAKRALNNYDNLTTEVELIKTESETIEEDKGEISKADAITNYALQFEGVRYKWGGTTPEGMDCSGLVFESFRAYDIILPRISRDMAKLGDKIPLKKVQEGDLLFFKTANRRNNINHVGLIVTTDNDIQFIHATTRAGVIVSKLSEDYWTDTFVEARRIL</sequence>
<keyword evidence="2" id="KW-0645">Protease</keyword>